<evidence type="ECO:0000313" key="4">
    <source>
        <dbReference type="Proteomes" id="UP000301475"/>
    </source>
</evidence>
<dbReference type="PANTHER" id="PTHR37825">
    <property type="entry name" value="TRNA(MET) CYTIDINE ACETATE LIGASE"/>
    <property type="match status" value="1"/>
</dbReference>
<keyword evidence="2" id="KW-0963">Cytoplasm</keyword>
<reference evidence="3 4" key="1">
    <citation type="submission" date="2019-04" db="EMBL/GenBank/DDBJ databases">
        <authorList>
            <person name="Embree M."/>
            <person name="Gaffney J.R."/>
        </authorList>
    </citation>
    <scope>NUCLEOTIDE SEQUENCE [LARGE SCALE GENOMIC DNA]</scope>
    <source>
        <strain evidence="3 4">JE7A12</strain>
    </source>
</reference>
<dbReference type="PANTHER" id="PTHR37825:SF1">
    <property type="entry name" value="TRNA(MET) CYTIDINE ACETATE LIGASE"/>
    <property type="match status" value="1"/>
</dbReference>
<dbReference type="Pfam" id="PF05636">
    <property type="entry name" value="HIGH_NTase1"/>
    <property type="match status" value="1"/>
</dbReference>
<evidence type="ECO:0000256" key="2">
    <source>
        <dbReference type="HAMAP-Rule" id="MF_01539"/>
    </source>
</evidence>
<dbReference type="GO" id="GO:0000049">
    <property type="term" value="F:tRNA binding"/>
    <property type="evidence" value="ECO:0007669"/>
    <property type="project" value="UniProtKB-KW"/>
</dbReference>
<dbReference type="GO" id="GO:0016740">
    <property type="term" value="F:transferase activity"/>
    <property type="evidence" value="ECO:0007669"/>
    <property type="project" value="UniProtKB-KW"/>
</dbReference>
<dbReference type="GO" id="GO:0005737">
    <property type="term" value="C:cytoplasm"/>
    <property type="evidence" value="ECO:0007669"/>
    <property type="project" value="UniProtKB-SubCell"/>
</dbReference>
<comment type="caution">
    <text evidence="2">Lacks conserved residue(s) required for the propagation of feature annotation.</text>
</comment>
<dbReference type="GO" id="GO:0006400">
    <property type="term" value="P:tRNA modification"/>
    <property type="evidence" value="ECO:0007669"/>
    <property type="project" value="UniProtKB-UniRule"/>
</dbReference>
<dbReference type="HAMAP" id="MF_01539">
    <property type="entry name" value="TmcAL"/>
    <property type="match status" value="1"/>
</dbReference>
<dbReference type="RefSeq" id="WP_138157416.1">
    <property type="nucleotide sequence ID" value="NZ_CP039381.1"/>
</dbReference>
<dbReference type="Proteomes" id="UP000301475">
    <property type="component" value="Chromosome"/>
</dbReference>
<keyword evidence="1 2" id="KW-0819">tRNA processing</keyword>
<keyword evidence="2" id="KW-0067">ATP-binding</keyword>
<protein>
    <recommendedName>
        <fullName evidence="2">tRNA(Met) cytidine acetate ligase</fullName>
        <ecNumber evidence="2">6.3.4.-</ecNumber>
    </recommendedName>
</protein>
<feature type="binding site" evidence="2">
    <location>
        <position position="158"/>
    </location>
    <ligand>
        <name>ATP</name>
        <dbReference type="ChEBI" id="CHEBI:30616"/>
    </ligand>
</feature>
<keyword evidence="4" id="KW-1185">Reference proteome</keyword>
<dbReference type="KEGG" id="ruj:E5Z56_08505"/>
<feature type="binding site" evidence="2">
    <location>
        <begin position="6"/>
        <end position="19"/>
    </location>
    <ligand>
        <name>ATP</name>
        <dbReference type="ChEBI" id="CHEBI:30616"/>
    </ligand>
</feature>
<dbReference type="Gene3D" id="3.40.50.620">
    <property type="entry name" value="HUPs"/>
    <property type="match status" value="1"/>
</dbReference>
<keyword evidence="2" id="KW-0547">Nucleotide-binding</keyword>
<gene>
    <name evidence="2" type="primary">tmcAL</name>
    <name evidence="3" type="ORF">E5Z56_08505</name>
</gene>
<comment type="subcellular location">
    <subcellularLocation>
        <location evidence="2">Cytoplasm</location>
    </subcellularLocation>
</comment>
<dbReference type="InterPro" id="IPR014729">
    <property type="entry name" value="Rossmann-like_a/b/a_fold"/>
</dbReference>
<comment type="similarity">
    <text evidence="2">Belongs to the TmcAL family.</text>
</comment>
<feature type="binding site" evidence="2">
    <location>
        <position position="181"/>
    </location>
    <ligand>
        <name>ATP</name>
        <dbReference type="ChEBI" id="CHEBI:30616"/>
    </ligand>
</feature>
<feature type="binding site" evidence="2">
    <location>
        <position position="99"/>
    </location>
    <ligand>
        <name>ATP</name>
        <dbReference type="ChEBI" id="CHEBI:30616"/>
    </ligand>
</feature>
<dbReference type="InterPro" id="IPR008513">
    <property type="entry name" value="tRNA(Met)_cyd_acetate_ligase"/>
</dbReference>
<keyword evidence="3" id="KW-0808">Transferase</keyword>
<dbReference type="SUPFAM" id="SSF52374">
    <property type="entry name" value="Nucleotidylyl transferase"/>
    <property type="match status" value="1"/>
</dbReference>
<sequence>MIYGLVSEFNPFHNGHKWLIDKVKTEDDTVVTVMSSSFVQRGDISIICKMDRTFASLKNGVDLVLELPSVYSLSSAEDFGKSSIEILKGTNIIDKVVFGSECGDVDLLNKGISALKDENVQNLIKENMNKGVTYPKAIHNSISELYSDDIANLFDGANNILGMEYLKSLENSNISAITFSRKGAGHNDEFSSGDFASGSYIRENYSNRELYTPKYPITDTAKIENIEKIILYKLSSMTENDLRNIPDVHEGFENRIIKVVQNTNNFNELCEKLKTKRYTMSRIRRIICRAILGIDNSVKEIKVPYIRVLGFTEKGSKLLKEIKENGTLPLITNVKIGYDNLDENGKKILEIENLATRLWSLASCNNTILNNEFTQQIIKG</sequence>
<dbReference type="GO" id="GO:0005524">
    <property type="term" value="F:ATP binding"/>
    <property type="evidence" value="ECO:0007669"/>
    <property type="project" value="UniProtKB-KW"/>
</dbReference>
<name>A0A4P8XW80_9FIRM</name>
<dbReference type="OrthoDB" id="9769796at2"/>
<comment type="catalytic activity">
    <reaction evidence="2">
        <text>cytidine(34) in elongator tRNA(Met) + acetate + ATP = N(4)-acetylcytidine(34) in elongator tRNA(Met) + AMP + diphosphate</text>
        <dbReference type="Rhea" id="RHEA:58144"/>
        <dbReference type="Rhea" id="RHEA-COMP:10693"/>
        <dbReference type="Rhea" id="RHEA-COMP:10694"/>
        <dbReference type="ChEBI" id="CHEBI:30089"/>
        <dbReference type="ChEBI" id="CHEBI:30616"/>
        <dbReference type="ChEBI" id="CHEBI:33019"/>
        <dbReference type="ChEBI" id="CHEBI:74900"/>
        <dbReference type="ChEBI" id="CHEBI:82748"/>
        <dbReference type="ChEBI" id="CHEBI:456215"/>
    </reaction>
</comment>
<dbReference type="EMBL" id="CP039381">
    <property type="protein sequence ID" value="QCT07395.1"/>
    <property type="molecule type" value="Genomic_DNA"/>
</dbReference>
<dbReference type="EC" id="6.3.4.-" evidence="2"/>
<comment type="function">
    <text evidence="2">Catalyzes the formation of N(4)-acetylcytidine (ac(4)C) at the wobble position of elongator tRNA(Met), using acetate and ATP as substrates. First activates an acetate ion to form acetyladenylate (Ac-AMP) and then transfers the acetyl group to tRNA to form ac(4)C34.</text>
</comment>
<organism evidence="3 4">
    <name type="scientific">Ruminococcus bovis</name>
    <dbReference type="NCBI Taxonomy" id="2564099"/>
    <lineage>
        <taxon>Bacteria</taxon>
        <taxon>Bacillati</taxon>
        <taxon>Bacillota</taxon>
        <taxon>Clostridia</taxon>
        <taxon>Eubacteriales</taxon>
        <taxon>Oscillospiraceae</taxon>
        <taxon>Ruminococcus</taxon>
    </lineage>
</organism>
<dbReference type="GO" id="GO:0016879">
    <property type="term" value="F:ligase activity, forming carbon-nitrogen bonds"/>
    <property type="evidence" value="ECO:0007669"/>
    <property type="project" value="UniProtKB-UniRule"/>
</dbReference>
<evidence type="ECO:0000313" key="3">
    <source>
        <dbReference type="EMBL" id="QCT07395.1"/>
    </source>
</evidence>
<accession>A0A4P8XW80</accession>
<proteinExistence type="inferred from homology"/>
<evidence type="ECO:0000256" key="1">
    <source>
        <dbReference type="ARBA" id="ARBA00022694"/>
    </source>
</evidence>
<keyword evidence="2" id="KW-0694">RNA-binding</keyword>
<dbReference type="AlphaFoldDB" id="A0A4P8XW80"/>
<keyword evidence="2" id="KW-0820">tRNA-binding</keyword>
<keyword evidence="2" id="KW-0436">Ligase</keyword>